<proteinExistence type="predicted"/>
<sequence>MRILNITAQKPDSTGSGTYLAALVREQIETGHRAAVLCGAAPGDTQGELDRRTAVFAVPFESPELPFPICGMSDVMPYPSTRYRDLTPSMLKAFERAFAAAIDRAVAEFRPDLVLCHHLYLVTALARECVRGVPVVAVCHSTDLRQLRSHTLERDRIVSAVRRLDAVFALHAEQAEQIGLVCGVDADRIHVIGTGYDHRVFCRDASVARQPGSLVYVGKICFKKGVESLVRAVSLPIDDDVRPSGLVLVGGRGDDAEYARIERLAAASDVPVKLAGRLDSDGLVHAYRSSDVFVLPSFYEGLPLVTIEALACGCKVVATDLPGVRPWMEAMLPGAPVTWVASPRMTDVDTPVAADLPLFERALADAIVQALAAPPSTFEPSAVSWEACLGRILKVVDLLEGGSYG</sequence>
<dbReference type="SUPFAM" id="SSF53756">
    <property type="entry name" value="UDP-Glycosyltransferase/glycogen phosphorylase"/>
    <property type="match status" value="1"/>
</dbReference>
<dbReference type="GO" id="GO:1901137">
    <property type="term" value="P:carbohydrate derivative biosynthetic process"/>
    <property type="evidence" value="ECO:0007669"/>
    <property type="project" value="UniProtKB-ARBA"/>
</dbReference>
<dbReference type="Gene3D" id="3.40.50.2000">
    <property type="entry name" value="Glycogen Phosphorylase B"/>
    <property type="match status" value="2"/>
</dbReference>
<dbReference type="AlphaFoldDB" id="A0A5K1IVX8"/>
<evidence type="ECO:0000259" key="3">
    <source>
        <dbReference type="Pfam" id="PF13439"/>
    </source>
</evidence>
<gene>
    <name evidence="4" type="ORF">CKJAJONC_00064</name>
</gene>
<dbReference type="PANTHER" id="PTHR45947:SF11">
    <property type="entry name" value="SLR1508 PROTEIN"/>
    <property type="match status" value="1"/>
</dbReference>
<organism evidence="4 5">
    <name type="scientific">Collinsella aerofaciens</name>
    <dbReference type="NCBI Taxonomy" id="74426"/>
    <lineage>
        <taxon>Bacteria</taxon>
        <taxon>Bacillati</taxon>
        <taxon>Actinomycetota</taxon>
        <taxon>Coriobacteriia</taxon>
        <taxon>Coriobacteriales</taxon>
        <taxon>Coriobacteriaceae</taxon>
        <taxon>Collinsella</taxon>
    </lineage>
</organism>
<protein>
    <submittedName>
        <fullName evidence="4">Glycogen synthase</fullName>
        <ecNumber evidence="4">2.4.1.11</ecNumber>
    </submittedName>
</protein>
<dbReference type="Proteomes" id="UP000368032">
    <property type="component" value="Unassembled WGS sequence"/>
</dbReference>
<dbReference type="InterPro" id="IPR028098">
    <property type="entry name" value="Glyco_trans_4-like_N"/>
</dbReference>
<dbReference type="RefSeq" id="WP_152067719.1">
    <property type="nucleotide sequence ID" value="NZ_CABWIF010000011.1"/>
</dbReference>
<dbReference type="CDD" id="cd03801">
    <property type="entry name" value="GT4_PimA-like"/>
    <property type="match status" value="1"/>
</dbReference>
<dbReference type="PANTHER" id="PTHR45947">
    <property type="entry name" value="SULFOQUINOVOSYL TRANSFERASE SQD2"/>
    <property type="match status" value="1"/>
</dbReference>
<keyword evidence="2 4" id="KW-0808">Transferase</keyword>
<reference evidence="4 5" key="1">
    <citation type="submission" date="2019-10" db="EMBL/GenBank/DDBJ databases">
        <authorList>
            <person name="Wolf R A."/>
        </authorList>
    </citation>
    <scope>NUCLEOTIDE SEQUENCE [LARGE SCALE GENOMIC DNA]</scope>
    <source>
        <strain evidence="4">Collinsella_aerofaciens_DSM_13712</strain>
    </source>
</reference>
<evidence type="ECO:0000256" key="2">
    <source>
        <dbReference type="ARBA" id="ARBA00022679"/>
    </source>
</evidence>
<dbReference type="GO" id="GO:0004373">
    <property type="term" value="F:alpha-1,4-glucan glucosyltransferase (UDP-glucose donor) activity"/>
    <property type="evidence" value="ECO:0007669"/>
    <property type="project" value="UniProtKB-EC"/>
</dbReference>
<evidence type="ECO:0000256" key="1">
    <source>
        <dbReference type="ARBA" id="ARBA00022676"/>
    </source>
</evidence>
<name>A0A5K1IVX8_9ACTN</name>
<accession>A0A5K1IVX8</accession>
<evidence type="ECO:0000313" key="5">
    <source>
        <dbReference type="Proteomes" id="UP000368032"/>
    </source>
</evidence>
<feature type="domain" description="Glycosyltransferase subfamily 4-like N-terminal" evidence="3">
    <location>
        <begin position="15"/>
        <end position="198"/>
    </location>
</feature>
<dbReference type="EC" id="2.4.1.11" evidence="4"/>
<dbReference type="EMBL" id="CABWIF010000011">
    <property type="protein sequence ID" value="VWL93113.1"/>
    <property type="molecule type" value="Genomic_DNA"/>
</dbReference>
<keyword evidence="1 4" id="KW-0328">Glycosyltransferase</keyword>
<dbReference type="InterPro" id="IPR050194">
    <property type="entry name" value="Glycosyltransferase_grp1"/>
</dbReference>
<dbReference type="Pfam" id="PF13439">
    <property type="entry name" value="Glyco_transf_4"/>
    <property type="match status" value="1"/>
</dbReference>
<evidence type="ECO:0000313" key="4">
    <source>
        <dbReference type="EMBL" id="VWL93113.1"/>
    </source>
</evidence>
<dbReference type="Pfam" id="PF13692">
    <property type="entry name" value="Glyco_trans_1_4"/>
    <property type="match status" value="1"/>
</dbReference>